<feature type="compositionally biased region" description="Basic residues" evidence="1">
    <location>
        <begin position="40"/>
        <end position="57"/>
    </location>
</feature>
<dbReference type="AlphaFoldDB" id="B0D2C7"/>
<protein>
    <submittedName>
        <fullName evidence="2">Predicted protein</fullName>
    </submittedName>
</protein>
<dbReference type="EMBL" id="DS547096">
    <property type="protein sequence ID" value="EDR10724.1"/>
    <property type="molecule type" value="Genomic_DNA"/>
</dbReference>
<dbReference type="GeneID" id="6074052"/>
<proteinExistence type="predicted"/>
<dbReference type="HOGENOM" id="CLU_1026990_0_0_1"/>
<feature type="compositionally biased region" description="Basic and acidic residues" evidence="1">
    <location>
        <begin position="30"/>
        <end position="39"/>
    </location>
</feature>
<dbReference type="InParanoid" id="B0D2C7"/>
<dbReference type="OrthoDB" id="2969099at2759"/>
<keyword evidence="3" id="KW-1185">Reference proteome</keyword>
<sequence>MAKGHKKRQSFKKHKHQQILDSDDNMDIDDQNHDSDLQSKAKKLKPPVKPTCKKPGRPSKTDQKARTDPIPDDQDNIATSQFLRPVTPPNKAGKKDTTANQYTPQTAQMVQFSMQTSIWQIPVVAESVRQPRHGTADSSEMRPLNMIKQRERDGWKCLGKTGTAVLYKLFQDWENGYSPQEYKISSRLVSMQFFGHPCDRPKEICLLQNIRMNLDLSSVLSINVLVDAMLKLQSQKNLQLKKIRMKMLVMRMRKTEEKLWELISRLKRREL</sequence>
<accession>B0D2C7</accession>
<name>B0D2C7_LACBS</name>
<feature type="compositionally biased region" description="Basic and acidic residues" evidence="1">
    <location>
        <begin position="59"/>
        <end position="69"/>
    </location>
</feature>
<dbReference type="RefSeq" id="XP_001878025.1">
    <property type="nucleotide sequence ID" value="XM_001877990.1"/>
</dbReference>
<dbReference type="Proteomes" id="UP000001194">
    <property type="component" value="Unassembled WGS sequence"/>
</dbReference>
<gene>
    <name evidence="2" type="ORF">LACBIDRAFT_315425</name>
</gene>
<organism evidence="3">
    <name type="scientific">Laccaria bicolor (strain S238N-H82 / ATCC MYA-4686)</name>
    <name type="common">Bicoloured deceiver</name>
    <name type="synonym">Laccaria laccata var. bicolor</name>
    <dbReference type="NCBI Taxonomy" id="486041"/>
    <lineage>
        <taxon>Eukaryota</taxon>
        <taxon>Fungi</taxon>
        <taxon>Dikarya</taxon>
        <taxon>Basidiomycota</taxon>
        <taxon>Agaricomycotina</taxon>
        <taxon>Agaricomycetes</taxon>
        <taxon>Agaricomycetidae</taxon>
        <taxon>Agaricales</taxon>
        <taxon>Agaricineae</taxon>
        <taxon>Hydnangiaceae</taxon>
        <taxon>Laccaria</taxon>
    </lineage>
</organism>
<evidence type="ECO:0000313" key="2">
    <source>
        <dbReference type="EMBL" id="EDR10724.1"/>
    </source>
</evidence>
<evidence type="ECO:0000313" key="3">
    <source>
        <dbReference type="Proteomes" id="UP000001194"/>
    </source>
</evidence>
<reference evidence="2 3" key="1">
    <citation type="journal article" date="2008" name="Nature">
        <title>The genome of Laccaria bicolor provides insights into mycorrhizal symbiosis.</title>
        <authorList>
            <person name="Martin F."/>
            <person name="Aerts A."/>
            <person name="Ahren D."/>
            <person name="Brun A."/>
            <person name="Danchin E.G.J."/>
            <person name="Duchaussoy F."/>
            <person name="Gibon J."/>
            <person name="Kohler A."/>
            <person name="Lindquist E."/>
            <person name="Pereda V."/>
            <person name="Salamov A."/>
            <person name="Shapiro H.J."/>
            <person name="Wuyts J."/>
            <person name="Blaudez D."/>
            <person name="Buee M."/>
            <person name="Brokstein P."/>
            <person name="Canbaeck B."/>
            <person name="Cohen D."/>
            <person name="Courty P.E."/>
            <person name="Coutinho P.M."/>
            <person name="Delaruelle C."/>
            <person name="Detter J.C."/>
            <person name="Deveau A."/>
            <person name="DiFazio S."/>
            <person name="Duplessis S."/>
            <person name="Fraissinet-Tachet L."/>
            <person name="Lucic E."/>
            <person name="Frey-Klett P."/>
            <person name="Fourrey C."/>
            <person name="Feussner I."/>
            <person name="Gay G."/>
            <person name="Grimwood J."/>
            <person name="Hoegger P.J."/>
            <person name="Jain P."/>
            <person name="Kilaru S."/>
            <person name="Labbe J."/>
            <person name="Lin Y.C."/>
            <person name="Legue V."/>
            <person name="Le Tacon F."/>
            <person name="Marmeisse R."/>
            <person name="Melayah D."/>
            <person name="Montanini B."/>
            <person name="Muratet M."/>
            <person name="Nehls U."/>
            <person name="Niculita-Hirzel H."/>
            <person name="Oudot-Le Secq M.P."/>
            <person name="Peter M."/>
            <person name="Quesneville H."/>
            <person name="Rajashekar B."/>
            <person name="Reich M."/>
            <person name="Rouhier N."/>
            <person name="Schmutz J."/>
            <person name="Yin T."/>
            <person name="Chalot M."/>
            <person name="Henrissat B."/>
            <person name="Kuees U."/>
            <person name="Lucas S."/>
            <person name="Van de Peer Y."/>
            <person name="Podila G.K."/>
            <person name="Polle A."/>
            <person name="Pukkila P.J."/>
            <person name="Richardson P.M."/>
            <person name="Rouze P."/>
            <person name="Sanders I.R."/>
            <person name="Stajich J.E."/>
            <person name="Tunlid A."/>
            <person name="Tuskan G."/>
            <person name="Grigoriev I.V."/>
        </authorList>
    </citation>
    <scope>NUCLEOTIDE SEQUENCE [LARGE SCALE GENOMIC DNA]</scope>
    <source>
        <strain evidence="3">S238N-H82 / ATCC MYA-4686</strain>
    </source>
</reference>
<feature type="compositionally biased region" description="Basic residues" evidence="1">
    <location>
        <begin position="1"/>
        <end position="17"/>
    </location>
</feature>
<evidence type="ECO:0000256" key="1">
    <source>
        <dbReference type="SAM" id="MobiDB-lite"/>
    </source>
</evidence>
<dbReference type="KEGG" id="lbc:LACBIDRAFT_315425"/>
<feature type="region of interest" description="Disordered" evidence="1">
    <location>
        <begin position="1"/>
        <end position="100"/>
    </location>
</feature>